<organism evidence="1 2">
    <name type="scientific">Pseudomonas mandelii PD30</name>
    <dbReference type="NCBI Taxonomy" id="1419583"/>
    <lineage>
        <taxon>Bacteria</taxon>
        <taxon>Pseudomonadati</taxon>
        <taxon>Pseudomonadota</taxon>
        <taxon>Gammaproteobacteria</taxon>
        <taxon>Pseudomonadales</taxon>
        <taxon>Pseudomonadaceae</taxon>
        <taxon>Pseudomonas</taxon>
    </lineage>
</organism>
<dbReference type="eggNOG" id="COG5492">
    <property type="taxonomic scope" value="Bacteria"/>
</dbReference>
<dbReference type="RefSeq" id="WP_050482787.1">
    <property type="nucleotide sequence ID" value="NZ_AZQQ01000066.1"/>
</dbReference>
<dbReference type="Proteomes" id="UP000026739">
    <property type="component" value="Unassembled WGS sequence"/>
</dbReference>
<protein>
    <submittedName>
        <fullName evidence="1">Uncharacterized protein</fullName>
    </submittedName>
</protein>
<dbReference type="EMBL" id="AZQQ01000066">
    <property type="protein sequence ID" value="KDD69531.1"/>
    <property type="molecule type" value="Genomic_DNA"/>
</dbReference>
<evidence type="ECO:0000313" key="2">
    <source>
        <dbReference type="Proteomes" id="UP000026739"/>
    </source>
</evidence>
<comment type="caution">
    <text evidence="1">The sequence shown here is derived from an EMBL/GenBank/DDBJ whole genome shotgun (WGS) entry which is preliminary data.</text>
</comment>
<sequence length="577" mass="64123">MIPISSHLGDTDTDNALLRLWPPDIPALNTPIDGDEGYHGGIGAAALKVDLLAIVEPWLEIGLGDKCLFFWDDDVSPIETQFIDTPEKLEEKLYFKIPVKQIQDGTAFPVFFRVIRTSHNHSDSDKLNVLVKRTLPGGVLDKPEPLGHPGLRYILIPDIKDGVDTEMARNGIAMRIEPYQHITVFDRIIARWGNEEQVIHYPVTREQIEDPTNHPIIITFDEALIKRAGDGIHAVTYQVIDRCGNRPHEHAPWAVITDVEVDLKRSTLPAPTVTGEEDGVLDPAYVTTIKVVASGTGLNTDDSVWVKWHGRVERETTAQRYSGSGTLVFDIPLSWAHESTESSVIITYEVKRGVRELTSAPKPLDIKTTIELQLPKVLEAYGARGDRLKMADIYYATHVTIQIPQYLGMAIGQTIRARWASVRQIYDSPITTVEKVGPMNFTVPRLEVVDAIASTVPVSCTVRTFPNGPLHRSQALPLAVDAQAFVLTPPRLTPDQTTVTIRYPGMATGYHARVRLAGVVTRKTAWQDLKTGVTAEFSIPGSWIVENKGKTVLINYSVNRPGIDEHSMFSQVLRVEL</sequence>
<reference evidence="1 2" key="1">
    <citation type="submission" date="2013-12" db="EMBL/GenBank/DDBJ databases">
        <authorList>
            <person name="Formusa P.A."/>
            <person name="Habash M."/>
            <person name="Lee H."/>
            <person name="Trevors J.T."/>
        </authorList>
    </citation>
    <scope>NUCLEOTIDE SEQUENCE [LARGE SCALE GENOMIC DNA]</scope>
    <source>
        <strain evidence="1 2">PD30</strain>
    </source>
</reference>
<gene>
    <name evidence="1" type="ORF">V466_08605</name>
</gene>
<evidence type="ECO:0000313" key="1">
    <source>
        <dbReference type="EMBL" id="KDD69531.1"/>
    </source>
</evidence>
<name>A0A059L5N1_9PSED</name>
<proteinExistence type="predicted"/>
<accession>A0A059L5N1</accession>
<dbReference type="AlphaFoldDB" id="A0A059L5N1"/>